<dbReference type="EMBL" id="BPVZ01000056">
    <property type="protein sequence ID" value="GKV20836.1"/>
    <property type="molecule type" value="Genomic_DNA"/>
</dbReference>
<accession>A0AAV5K7E2</accession>
<organism evidence="2 3">
    <name type="scientific">Rubroshorea leprosula</name>
    <dbReference type="NCBI Taxonomy" id="152421"/>
    <lineage>
        <taxon>Eukaryota</taxon>
        <taxon>Viridiplantae</taxon>
        <taxon>Streptophyta</taxon>
        <taxon>Embryophyta</taxon>
        <taxon>Tracheophyta</taxon>
        <taxon>Spermatophyta</taxon>
        <taxon>Magnoliopsida</taxon>
        <taxon>eudicotyledons</taxon>
        <taxon>Gunneridae</taxon>
        <taxon>Pentapetalae</taxon>
        <taxon>rosids</taxon>
        <taxon>malvids</taxon>
        <taxon>Malvales</taxon>
        <taxon>Dipterocarpaceae</taxon>
        <taxon>Rubroshorea</taxon>
    </lineage>
</organism>
<reference evidence="2 3" key="1">
    <citation type="journal article" date="2021" name="Commun. Biol.">
        <title>The genome of Shorea leprosula (Dipterocarpaceae) highlights the ecological relevance of drought in aseasonal tropical rainforests.</title>
        <authorList>
            <person name="Ng K.K.S."/>
            <person name="Kobayashi M.J."/>
            <person name="Fawcett J.A."/>
            <person name="Hatakeyama M."/>
            <person name="Paape T."/>
            <person name="Ng C.H."/>
            <person name="Ang C.C."/>
            <person name="Tnah L.H."/>
            <person name="Lee C.T."/>
            <person name="Nishiyama T."/>
            <person name="Sese J."/>
            <person name="O'Brien M.J."/>
            <person name="Copetti D."/>
            <person name="Mohd Noor M.I."/>
            <person name="Ong R.C."/>
            <person name="Putra M."/>
            <person name="Sireger I.Z."/>
            <person name="Indrioko S."/>
            <person name="Kosugi Y."/>
            <person name="Izuno A."/>
            <person name="Isagi Y."/>
            <person name="Lee S.L."/>
            <person name="Shimizu K.K."/>
        </authorList>
    </citation>
    <scope>NUCLEOTIDE SEQUENCE [LARGE SCALE GENOMIC DNA]</scope>
    <source>
        <strain evidence="2">214</strain>
    </source>
</reference>
<dbReference type="AlphaFoldDB" id="A0AAV5K7E2"/>
<name>A0AAV5K7E2_9ROSI</name>
<gene>
    <name evidence="2" type="ORF">SLEP1_g30896</name>
</gene>
<evidence type="ECO:0000256" key="1">
    <source>
        <dbReference type="SAM" id="MobiDB-lite"/>
    </source>
</evidence>
<sequence>MLAVSQSALIFLSVQPISTPYTKRLGYFRSSNSYCTGFSGYPSTHSSIFCSPSTQSPSMEAPLDSDPGSHDIHHAHKSKGDDWNGTTKACNLVRE</sequence>
<dbReference type="Proteomes" id="UP001054252">
    <property type="component" value="Unassembled WGS sequence"/>
</dbReference>
<proteinExistence type="predicted"/>
<keyword evidence="3" id="KW-1185">Reference proteome</keyword>
<evidence type="ECO:0000313" key="3">
    <source>
        <dbReference type="Proteomes" id="UP001054252"/>
    </source>
</evidence>
<comment type="caution">
    <text evidence="2">The sequence shown here is derived from an EMBL/GenBank/DDBJ whole genome shotgun (WGS) entry which is preliminary data.</text>
</comment>
<protein>
    <submittedName>
        <fullName evidence="2">Uncharacterized protein</fullName>
    </submittedName>
</protein>
<feature type="region of interest" description="Disordered" evidence="1">
    <location>
        <begin position="52"/>
        <end position="86"/>
    </location>
</feature>
<evidence type="ECO:0000313" key="2">
    <source>
        <dbReference type="EMBL" id="GKV20836.1"/>
    </source>
</evidence>
<feature type="compositionally biased region" description="Basic and acidic residues" evidence="1">
    <location>
        <begin position="67"/>
        <end position="82"/>
    </location>
</feature>